<name>A7SSN0_NEMVE</name>
<dbReference type="NCBIfam" id="TIGR00229">
    <property type="entry name" value="sensory_box"/>
    <property type="match status" value="1"/>
</dbReference>
<dbReference type="HOGENOM" id="CLU_128271_0_0_1"/>
<dbReference type="AlphaFoldDB" id="A7SSN0"/>
<evidence type="ECO:0000259" key="6">
    <source>
        <dbReference type="PROSITE" id="PS50112"/>
    </source>
</evidence>
<dbReference type="SMART" id="SM00353">
    <property type="entry name" value="HLH"/>
    <property type="match status" value="1"/>
</dbReference>
<dbReference type="GO" id="GO:0006355">
    <property type="term" value="P:regulation of DNA-templated transcription"/>
    <property type="evidence" value="ECO:0007669"/>
    <property type="project" value="InterPro"/>
</dbReference>
<evidence type="ECO:0000256" key="5">
    <source>
        <dbReference type="ARBA" id="ARBA00023242"/>
    </source>
</evidence>
<protein>
    <recommendedName>
        <fullName evidence="10">Aryl hydrocarbon receptor</fullName>
    </recommendedName>
</protein>
<dbReference type="GO" id="GO:0046983">
    <property type="term" value="F:protein dimerization activity"/>
    <property type="evidence" value="ECO:0007669"/>
    <property type="project" value="InterPro"/>
</dbReference>
<evidence type="ECO:0000256" key="1">
    <source>
        <dbReference type="ARBA" id="ARBA00004123"/>
    </source>
</evidence>
<dbReference type="PhylomeDB" id="A7SSN0"/>
<comment type="subcellular location">
    <subcellularLocation>
        <location evidence="1">Nucleus</location>
    </subcellularLocation>
</comment>
<dbReference type="InterPro" id="IPR011598">
    <property type="entry name" value="bHLH_dom"/>
</dbReference>
<dbReference type="InterPro" id="IPR036638">
    <property type="entry name" value="HLH_DNA-bd_sf"/>
</dbReference>
<dbReference type="InterPro" id="IPR000014">
    <property type="entry name" value="PAS"/>
</dbReference>
<keyword evidence="5" id="KW-0539">Nucleus</keyword>
<dbReference type="CDD" id="cd19696">
    <property type="entry name" value="bHLH-PAS_AhR_like"/>
    <property type="match status" value="1"/>
</dbReference>
<accession>A7SSN0</accession>
<dbReference type="GO" id="GO:0005634">
    <property type="term" value="C:nucleus"/>
    <property type="evidence" value="ECO:0007669"/>
    <property type="project" value="UniProtKB-SubCell"/>
</dbReference>
<proteinExistence type="predicted"/>
<evidence type="ECO:0008006" key="10">
    <source>
        <dbReference type="Google" id="ProtNLM"/>
    </source>
</evidence>
<dbReference type="InterPro" id="IPR035965">
    <property type="entry name" value="PAS-like_dom_sf"/>
</dbReference>
<dbReference type="OMA" id="QSIFCES"/>
<keyword evidence="2" id="KW-0677">Repeat</keyword>
<dbReference type="Proteomes" id="UP000001593">
    <property type="component" value="Unassembled WGS sequence"/>
</dbReference>
<dbReference type="InterPro" id="IPR013767">
    <property type="entry name" value="PAS_fold"/>
</dbReference>
<feature type="non-terminal residue" evidence="8">
    <location>
        <position position="1"/>
    </location>
</feature>
<dbReference type="InParanoid" id="A7SSN0"/>
<evidence type="ECO:0000313" key="8">
    <source>
        <dbReference type="EMBL" id="EDO33285.1"/>
    </source>
</evidence>
<dbReference type="eggNOG" id="KOG3560">
    <property type="taxonomic scope" value="Eukaryota"/>
</dbReference>
<dbReference type="SUPFAM" id="SSF47459">
    <property type="entry name" value="HLH, helix-loop-helix DNA-binding domain"/>
    <property type="match status" value="1"/>
</dbReference>
<dbReference type="Gene3D" id="4.10.280.10">
    <property type="entry name" value="Helix-loop-helix DNA-binding domain"/>
    <property type="match status" value="1"/>
</dbReference>
<dbReference type="PROSITE" id="PS50112">
    <property type="entry name" value="PAS"/>
    <property type="match status" value="1"/>
</dbReference>
<dbReference type="EMBL" id="DS469780">
    <property type="protein sequence ID" value="EDO33285.1"/>
    <property type="molecule type" value="Genomic_DNA"/>
</dbReference>
<dbReference type="PANTHER" id="PTHR23043">
    <property type="entry name" value="HYPOXIA-INDUCIBLE FACTOR 1 ALPHA"/>
    <property type="match status" value="1"/>
</dbReference>
<feature type="non-terminal residue" evidence="8">
    <location>
        <position position="143"/>
    </location>
</feature>
<evidence type="ECO:0000313" key="9">
    <source>
        <dbReference type="Proteomes" id="UP000001593"/>
    </source>
</evidence>
<dbReference type="PROSITE" id="PS50888">
    <property type="entry name" value="BHLH"/>
    <property type="match status" value="1"/>
</dbReference>
<dbReference type="Pfam" id="PF00989">
    <property type="entry name" value="PAS"/>
    <property type="match status" value="1"/>
</dbReference>
<dbReference type="Pfam" id="PF00010">
    <property type="entry name" value="HLH"/>
    <property type="match status" value="1"/>
</dbReference>
<organism evidence="8 9">
    <name type="scientific">Nematostella vectensis</name>
    <name type="common">Starlet sea anemone</name>
    <dbReference type="NCBI Taxonomy" id="45351"/>
    <lineage>
        <taxon>Eukaryota</taxon>
        <taxon>Metazoa</taxon>
        <taxon>Cnidaria</taxon>
        <taxon>Anthozoa</taxon>
        <taxon>Hexacorallia</taxon>
        <taxon>Actiniaria</taxon>
        <taxon>Edwardsiidae</taxon>
        <taxon>Nematostella</taxon>
    </lineage>
</organism>
<reference evidence="8 9" key="1">
    <citation type="journal article" date="2007" name="Science">
        <title>Sea anemone genome reveals ancestral eumetazoan gene repertoire and genomic organization.</title>
        <authorList>
            <person name="Putnam N.H."/>
            <person name="Srivastava M."/>
            <person name="Hellsten U."/>
            <person name="Dirks B."/>
            <person name="Chapman J."/>
            <person name="Salamov A."/>
            <person name="Terry A."/>
            <person name="Shapiro H."/>
            <person name="Lindquist E."/>
            <person name="Kapitonov V.V."/>
            <person name="Jurka J."/>
            <person name="Genikhovich G."/>
            <person name="Grigoriev I.V."/>
            <person name="Lucas S.M."/>
            <person name="Steele R.E."/>
            <person name="Finnerty J.R."/>
            <person name="Technau U."/>
            <person name="Martindale M.Q."/>
            <person name="Rokhsar D.S."/>
        </authorList>
    </citation>
    <scope>NUCLEOTIDE SEQUENCE [LARGE SCALE GENOMIC DNA]</scope>
    <source>
        <strain evidence="9">CH2 X CH6</strain>
    </source>
</reference>
<evidence type="ECO:0000256" key="2">
    <source>
        <dbReference type="ARBA" id="ARBA00022737"/>
    </source>
</evidence>
<evidence type="ECO:0000259" key="7">
    <source>
        <dbReference type="PROSITE" id="PS50888"/>
    </source>
</evidence>
<dbReference type="STRING" id="45351.A7SSN0"/>
<sequence>NPSKRHRDRLNAELDNLARLLPFPEETVTKLDKISILRLTVSYLRAKSFFQGELKQHLTPYDSGNDKIRPQNRSEGCYLRPFTFFVQALDGFIVVITQDGQLFYVSENVRDFLGYSQAAVIHQSIYKFLHIDDQDMVKLKLAW</sequence>
<keyword evidence="4" id="KW-0804">Transcription</keyword>
<keyword evidence="9" id="KW-1185">Reference proteome</keyword>
<dbReference type="CDD" id="cd00130">
    <property type="entry name" value="PAS"/>
    <property type="match status" value="1"/>
</dbReference>
<evidence type="ECO:0000256" key="4">
    <source>
        <dbReference type="ARBA" id="ARBA00023163"/>
    </source>
</evidence>
<keyword evidence="3" id="KW-0805">Transcription regulation</keyword>
<feature type="domain" description="BHLH" evidence="7">
    <location>
        <begin position="1"/>
        <end position="47"/>
    </location>
</feature>
<dbReference type="Gene3D" id="3.30.450.20">
    <property type="entry name" value="PAS domain"/>
    <property type="match status" value="1"/>
</dbReference>
<gene>
    <name evidence="8" type="ORF">NEMVEDRAFT_v1g130163</name>
</gene>
<dbReference type="PANTHER" id="PTHR23043:SF17">
    <property type="entry name" value="PROTEIN SIMILAR"/>
    <property type="match status" value="1"/>
</dbReference>
<feature type="domain" description="PAS" evidence="6">
    <location>
        <begin position="86"/>
        <end position="143"/>
    </location>
</feature>
<evidence type="ECO:0000256" key="3">
    <source>
        <dbReference type="ARBA" id="ARBA00023015"/>
    </source>
</evidence>
<dbReference type="FunFam" id="4.10.280.10:FF:000041">
    <property type="entry name" value="aryl hydrocarbon receptor repressor"/>
    <property type="match status" value="1"/>
</dbReference>
<dbReference type="SMART" id="SM00091">
    <property type="entry name" value="PAS"/>
    <property type="match status" value="1"/>
</dbReference>
<dbReference type="SUPFAM" id="SSF55785">
    <property type="entry name" value="PYP-like sensor domain (PAS domain)"/>
    <property type="match status" value="1"/>
</dbReference>